<dbReference type="GO" id="GO:0016192">
    <property type="term" value="P:vesicle-mediated transport"/>
    <property type="evidence" value="ECO:0007669"/>
    <property type="project" value="InterPro"/>
</dbReference>
<reference evidence="1 2" key="1">
    <citation type="submission" date="2018-10" db="EMBL/GenBank/DDBJ databases">
        <authorList>
            <consortium name="IHU Genomes"/>
        </authorList>
    </citation>
    <scope>NUCLEOTIDE SEQUENCE [LARGE SCALE GENOMIC DNA]</scope>
    <source>
        <strain evidence="1 2">A1</strain>
    </source>
</reference>
<dbReference type="InterPro" id="IPR001619">
    <property type="entry name" value="Sec1-like"/>
</dbReference>
<evidence type="ECO:0000313" key="2">
    <source>
        <dbReference type="Proteomes" id="UP000594342"/>
    </source>
</evidence>
<comment type="caution">
    <text evidence="1">The sequence shown here is derived from an EMBL/GenBank/DDBJ whole genome shotgun (WGS) entry which is preliminary data.</text>
</comment>
<organism evidence="1 2">
    <name type="scientific">Yasminevirus sp. GU-2018</name>
    <dbReference type="NCBI Taxonomy" id="2420051"/>
    <lineage>
        <taxon>Viruses</taxon>
        <taxon>Varidnaviria</taxon>
        <taxon>Bamfordvirae</taxon>
        <taxon>Nucleocytoviricota</taxon>
        <taxon>Megaviricetes</taxon>
        <taxon>Imitervirales</taxon>
        <taxon>Mimiviridae</taxon>
        <taxon>Klosneuvirinae</taxon>
        <taxon>Yasminevirus</taxon>
        <taxon>Yasminevirus saudimassiliense</taxon>
    </lineage>
</organism>
<keyword evidence="2" id="KW-1185">Reference proteome</keyword>
<dbReference type="Gene3D" id="3.40.50.1910">
    <property type="match status" value="2"/>
</dbReference>
<dbReference type="Pfam" id="PF00995">
    <property type="entry name" value="Sec1"/>
    <property type="match status" value="1"/>
</dbReference>
<gene>
    <name evidence="1" type="ORF">YASMINEVIRUS_778</name>
</gene>
<dbReference type="InterPro" id="IPR036045">
    <property type="entry name" value="Sec1-like_sf"/>
</dbReference>
<dbReference type="EMBL" id="UPSH01000001">
    <property type="protein sequence ID" value="VBB18315.1"/>
    <property type="molecule type" value="Genomic_DNA"/>
</dbReference>
<dbReference type="InterPro" id="IPR027482">
    <property type="entry name" value="Sec1-like_dom2"/>
</dbReference>
<sequence>MEAICCSDYGDYQVLNEPPNHNETKTLKNIQNTLETQSIRTVCVTPPSIIKMKRHRSLRRDFITRLCTLFDSVNPDPKKWMRLIVDNSIYLQITKFFSRSDMMSKGFSAVETLESYATIISSTTTNSKESSNTTSGLPTLYIIHPTERTLTLLPLIVSRIKAPYTYLCILSPLLPSATDKINRTFGVTLREVIDFRSDVKLVERNSFTLDIDTIPALYFKQHDREHSKHTESDLLSATCKVITDKLVSLVKILGVVPVVRTTTTTVAKTLGSMFDEVVRTMIKDSDLESDNNAITDTNTDIDTVGTTRMDIKLRPDPNTTIIFLDRSYDQFSPLSITSSLEALMDLCGVSTHLSKRDDESRNLTLSIDKKTHNLSTYLWEKVRCLDMPDAQKMMANLTQKFIAQQVGAEETLKTGMNTMRPEERAVNMLINMDRNKHINVHSSTIKAINDCHEISVKKRLYSVVEKEGINTNSDSATSCMSHMELENEIMTSTANSNFSMLVTEINTYLSNQDDVHLKMIIVLLLVKKLDSLKIKDRWSDNLIKQHKLNDLKISHSILTVKSVVDNETPTFKVDAVTKLVSKAKDSYSTICGPIIEAVSTESMNTFTPKIIDLIFMYNTGMIDDTIIPQVNGDVVKDDLGRSLRRINKTVKNYYSGHNHTHRLILFIAGGMTFSEMRMAELMSNKTKTNVIMGATSVLTPKSYIDQLSRLQ</sequence>
<dbReference type="PANTHER" id="PTHR11679">
    <property type="entry name" value="VESICLE PROTEIN SORTING-ASSOCIATED"/>
    <property type="match status" value="1"/>
</dbReference>
<dbReference type="Proteomes" id="UP000594342">
    <property type="component" value="Unassembled WGS sequence"/>
</dbReference>
<proteinExistence type="predicted"/>
<evidence type="ECO:0000313" key="1">
    <source>
        <dbReference type="EMBL" id="VBB18315.1"/>
    </source>
</evidence>
<accession>A0A5K0U943</accession>
<dbReference type="SUPFAM" id="SSF56815">
    <property type="entry name" value="Sec1/munc18-like (SM) proteins"/>
    <property type="match status" value="1"/>
</dbReference>
<protein>
    <submittedName>
        <fullName evidence="1">Sec1-like protein</fullName>
    </submittedName>
</protein>
<name>A0A5K0U943_9VIRU</name>